<dbReference type="AlphaFoldDB" id="A0AAV7JZQ6"/>
<feature type="compositionally biased region" description="Basic and acidic residues" evidence="1">
    <location>
        <begin position="24"/>
        <end position="34"/>
    </location>
</feature>
<proteinExistence type="predicted"/>
<evidence type="ECO:0000259" key="2">
    <source>
        <dbReference type="PROSITE" id="PS50222"/>
    </source>
</evidence>
<feature type="region of interest" description="Disordered" evidence="1">
    <location>
        <begin position="1"/>
        <end position="65"/>
    </location>
</feature>
<dbReference type="EMBL" id="JAKMXF010000266">
    <property type="protein sequence ID" value="KAI6653501.1"/>
    <property type="molecule type" value="Genomic_DNA"/>
</dbReference>
<dbReference type="Proteomes" id="UP001165289">
    <property type="component" value="Unassembled WGS sequence"/>
</dbReference>
<dbReference type="PROSITE" id="PS50222">
    <property type="entry name" value="EF_HAND_2"/>
    <property type="match status" value="1"/>
</dbReference>
<name>A0AAV7JZQ6_9METZ</name>
<dbReference type="SUPFAM" id="SSF47473">
    <property type="entry name" value="EF-hand"/>
    <property type="match status" value="1"/>
</dbReference>
<evidence type="ECO:0000313" key="3">
    <source>
        <dbReference type="EMBL" id="KAI6653501.1"/>
    </source>
</evidence>
<protein>
    <recommendedName>
        <fullName evidence="2">EF-hand domain-containing protein</fullName>
    </recommendedName>
</protein>
<comment type="caution">
    <text evidence="3">The sequence shown here is derived from an EMBL/GenBank/DDBJ whole genome shotgun (WGS) entry which is preliminary data.</text>
</comment>
<dbReference type="Gene3D" id="1.10.238.10">
    <property type="entry name" value="EF-hand"/>
    <property type="match status" value="1"/>
</dbReference>
<dbReference type="InterPro" id="IPR011992">
    <property type="entry name" value="EF-hand-dom_pair"/>
</dbReference>
<gene>
    <name evidence="3" type="ORF">LOD99_3397</name>
</gene>
<sequence>MGQKKSRVRSTQNIAEQEQPQPQRQEEPDIHPPARGEFNNTDGSQQDEPSPTQDITPGPDSSAGSNINMVEIAEVNNISQEEVEFLWQQYYKYPLNTDKLIQCDLTEFTDPFTKNIFRRILRVEGNSNNIDFPSYVQYLAKWSNSNGLVKSQLLFQIIFNGDPISKALLTKLVSLIYTESTQSDNEELAEKIIKIMDRKSSGIIDQEDFVEFFSRQDARAIINAGIKLPLS</sequence>
<dbReference type="InterPro" id="IPR002048">
    <property type="entry name" value="EF_hand_dom"/>
</dbReference>
<feature type="domain" description="EF-hand" evidence="2">
    <location>
        <begin position="184"/>
        <end position="219"/>
    </location>
</feature>
<reference evidence="3 4" key="1">
    <citation type="journal article" date="2023" name="BMC Biol.">
        <title>The compact genome of the sponge Oopsacas minuta (Hexactinellida) is lacking key metazoan core genes.</title>
        <authorList>
            <person name="Santini S."/>
            <person name="Schenkelaars Q."/>
            <person name="Jourda C."/>
            <person name="Duchesne M."/>
            <person name="Belahbib H."/>
            <person name="Rocher C."/>
            <person name="Selva M."/>
            <person name="Riesgo A."/>
            <person name="Vervoort M."/>
            <person name="Leys S.P."/>
            <person name="Kodjabachian L."/>
            <person name="Le Bivic A."/>
            <person name="Borchiellini C."/>
            <person name="Claverie J.M."/>
            <person name="Renard E."/>
        </authorList>
    </citation>
    <scope>NUCLEOTIDE SEQUENCE [LARGE SCALE GENOMIC DNA]</scope>
    <source>
        <strain evidence="3">SPO-2</strain>
    </source>
</reference>
<dbReference type="GO" id="GO:0005509">
    <property type="term" value="F:calcium ion binding"/>
    <property type="evidence" value="ECO:0007669"/>
    <property type="project" value="InterPro"/>
</dbReference>
<feature type="compositionally biased region" description="Polar residues" evidence="1">
    <location>
        <begin position="38"/>
        <end position="55"/>
    </location>
</feature>
<accession>A0AAV7JZQ6</accession>
<evidence type="ECO:0000256" key="1">
    <source>
        <dbReference type="SAM" id="MobiDB-lite"/>
    </source>
</evidence>
<keyword evidence="4" id="KW-1185">Reference proteome</keyword>
<organism evidence="3 4">
    <name type="scientific">Oopsacas minuta</name>
    <dbReference type="NCBI Taxonomy" id="111878"/>
    <lineage>
        <taxon>Eukaryota</taxon>
        <taxon>Metazoa</taxon>
        <taxon>Porifera</taxon>
        <taxon>Hexactinellida</taxon>
        <taxon>Hexasterophora</taxon>
        <taxon>Lyssacinosida</taxon>
        <taxon>Leucopsacidae</taxon>
        <taxon>Oopsacas</taxon>
    </lineage>
</organism>
<evidence type="ECO:0000313" key="4">
    <source>
        <dbReference type="Proteomes" id="UP001165289"/>
    </source>
</evidence>